<evidence type="ECO:0000313" key="2">
    <source>
        <dbReference type="EMBL" id="GFS44802.1"/>
    </source>
</evidence>
<sequence length="138" mass="15737">MENSAYMKIITKERYESIRNADKLFVQLLATLLCLLFPLLPNTPISPRWDAQYWLGCGFLMEHSLCTTADGKVRGSIQFANANGIKPIEMRRVLMDVYGKLCTDIIYTASGVGSLKLFALKFSSKKETRYRQFPSRQS</sequence>
<gene>
    <name evidence="2" type="ORF">NPIL_566431</name>
</gene>
<name>A0A8X6JYA8_NEPPI</name>
<evidence type="ECO:0000313" key="3">
    <source>
        <dbReference type="Proteomes" id="UP000887013"/>
    </source>
</evidence>
<accession>A0A8X6JYA8</accession>
<feature type="transmembrane region" description="Helical" evidence="1">
    <location>
        <begin position="105"/>
        <end position="122"/>
    </location>
</feature>
<dbReference type="Proteomes" id="UP000887013">
    <property type="component" value="Unassembled WGS sequence"/>
</dbReference>
<comment type="caution">
    <text evidence="2">The sequence shown here is derived from an EMBL/GenBank/DDBJ whole genome shotgun (WGS) entry which is preliminary data.</text>
</comment>
<keyword evidence="1" id="KW-1133">Transmembrane helix</keyword>
<evidence type="ECO:0000256" key="1">
    <source>
        <dbReference type="SAM" id="Phobius"/>
    </source>
</evidence>
<reference evidence="2" key="1">
    <citation type="submission" date="2020-08" db="EMBL/GenBank/DDBJ databases">
        <title>Multicomponent nature underlies the extraordinary mechanical properties of spider dragline silk.</title>
        <authorList>
            <person name="Kono N."/>
            <person name="Nakamura H."/>
            <person name="Mori M."/>
            <person name="Yoshida Y."/>
            <person name="Ohtoshi R."/>
            <person name="Malay A.D."/>
            <person name="Moran D.A.P."/>
            <person name="Tomita M."/>
            <person name="Numata K."/>
            <person name="Arakawa K."/>
        </authorList>
    </citation>
    <scope>NUCLEOTIDE SEQUENCE</scope>
</reference>
<proteinExistence type="predicted"/>
<protein>
    <submittedName>
        <fullName evidence="2">Uncharacterized protein</fullName>
    </submittedName>
</protein>
<keyword evidence="3" id="KW-1185">Reference proteome</keyword>
<organism evidence="2 3">
    <name type="scientific">Nephila pilipes</name>
    <name type="common">Giant wood spider</name>
    <name type="synonym">Nephila maculata</name>
    <dbReference type="NCBI Taxonomy" id="299642"/>
    <lineage>
        <taxon>Eukaryota</taxon>
        <taxon>Metazoa</taxon>
        <taxon>Ecdysozoa</taxon>
        <taxon>Arthropoda</taxon>
        <taxon>Chelicerata</taxon>
        <taxon>Arachnida</taxon>
        <taxon>Araneae</taxon>
        <taxon>Araneomorphae</taxon>
        <taxon>Entelegynae</taxon>
        <taxon>Araneoidea</taxon>
        <taxon>Nephilidae</taxon>
        <taxon>Nephila</taxon>
    </lineage>
</organism>
<keyword evidence="1" id="KW-0812">Transmembrane</keyword>
<feature type="transmembrane region" description="Helical" evidence="1">
    <location>
        <begin position="21"/>
        <end position="40"/>
    </location>
</feature>
<dbReference type="EMBL" id="BMAW01044454">
    <property type="protein sequence ID" value="GFS44802.1"/>
    <property type="molecule type" value="Genomic_DNA"/>
</dbReference>
<keyword evidence="1" id="KW-0472">Membrane</keyword>
<dbReference type="AlphaFoldDB" id="A0A8X6JYA8"/>